<dbReference type="InterPro" id="IPR050833">
    <property type="entry name" value="Poly_Biosynth_Transport"/>
</dbReference>
<dbReference type="AlphaFoldDB" id="A0A1D8UUA0"/>
<dbReference type="EMBL" id="CP014674">
    <property type="protein sequence ID" value="AOX17222.1"/>
    <property type="molecule type" value="Genomic_DNA"/>
</dbReference>
<dbReference type="KEGG" id="kba:A0U89_08845"/>
<dbReference type="eggNOG" id="COG2244">
    <property type="taxonomic scope" value="Bacteria"/>
</dbReference>
<dbReference type="STRING" id="153496.A0U89_08845"/>
<evidence type="ECO:0000256" key="5">
    <source>
        <dbReference type="ARBA" id="ARBA00023136"/>
    </source>
</evidence>
<organism evidence="6 7">
    <name type="scientific">Kozakia baliensis</name>
    <dbReference type="NCBI Taxonomy" id="153496"/>
    <lineage>
        <taxon>Bacteria</taxon>
        <taxon>Pseudomonadati</taxon>
        <taxon>Pseudomonadota</taxon>
        <taxon>Alphaproteobacteria</taxon>
        <taxon>Acetobacterales</taxon>
        <taxon>Acetobacteraceae</taxon>
        <taxon>Kozakia</taxon>
    </lineage>
</organism>
<evidence type="ECO:0000256" key="2">
    <source>
        <dbReference type="ARBA" id="ARBA00022475"/>
    </source>
</evidence>
<dbReference type="Proteomes" id="UP000179145">
    <property type="component" value="Chromosome"/>
</dbReference>
<gene>
    <name evidence="6" type="ORF">A0U89_08845</name>
</gene>
<accession>A0A1D8UUA0</accession>
<keyword evidence="4" id="KW-1133">Transmembrane helix</keyword>
<dbReference type="InterPro" id="IPR002797">
    <property type="entry name" value="Polysacc_synth"/>
</dbReference>
<evidence type="ECO:0000256" key="1">
    <source>
        <dbReference type="ARBA" id="ARBA00004651"/>
    </source>
</evidence>
<evidence type="ECO:0000256" key="3">
    <source>
        <dbReference type="ARBA" id="ARBA00022692"/>
    </source>
</evidence>
<dbReference type="PANTHER" id="PTHR30250:SF31">
    <property type="entry name" value="INNER MEMBRANE PROTEIN YGHQ"/>
    <property type="match status" value="1"/>
</dbReference>
<dbReference type="PANTHER" id="PTHR30250">
    <property type="entry name" value="PST FAMILY PREDICTED COLANIC ACID TRANSPORTER"/>
    <property type="match status" value="1"/>
</dbReference>
<comment type="subcellular location">
    <subcellularLocation>
        <location evidence="1">Cell membrane</location>
        <topology evidence="1">Multi-pass membrane protein</topology>
    </subcellularLocation>
</comment>
<evidence type="ECO:0000256" key="4">
    <source>
        <dbReference type="ARBA" id="ARBA00022989"/>
    </source>
</evidence>
<dbReference type="OrthoDB" id="493991at2"/>
<dbReference type="RefSeq" id="WP_070402873.1">
    <property type="nucleotide sequence ID" value="NZ_BJVW01000001.1"/>
</dbReference>
<proteinExistence type="predicted"/>
<keyword evidence="7" id="KW-1185">Reference proteome</keyword>
<evidence type="ECO:0000313" key="7">
    <source>
        <dbReference type="Proteomes" id="UP000179145"/>
    </source>
</evidence>
<keyword evidence="2" id="KW-1003">Cell membrane</keyword>
<keyword evidence="3" id="KW-0812">Transmembrane</keyword>
<keyword evidence="5" id="KW-0472">Membrane</keyword>
<dbReference type="GO" id="GO:0005886">
    <property type="term" value="C:plasma membrane"/>
    <property type="evidence" value="ECO:0007669"/>
    <property type="project" value="UniProtKB-SubCell"/>
</dbReference>
<dbReference type="Pfam" id="PF01943">
    <property type="entry name" value="Polysacc_synt"/>
    <property type="match status" value="1"/>
</dbReference>
<reference evidence="6 7" key="1">
    <citation type="journal article" date="2016" name="Microb. Cell Fact.">
        <title>Dissection of exopolysaccharide biosynthesis in Kozakia baliensis.</title>
        <authorList>
            <person name="Brandt J.U."/>
            <person name="Jakob F."/>
            <person name="Behr J."/>
            <person name="Geissler A.J."/>
            <person name="Vogel R.F."/>
        </authorList>
    </citation>
    <scope>NUCLEOTIDE SEQUENCE [LARGE SCALE GENOMIC DNA]</scope>
    <source>
        <strain evidence="6 7">DSM 14400</strain>
    </source>
</reference>
<name>A0A1D8UUA0_9PROT</name>
<sequence>MSVASTAPPALKAVGITRVLKNLGILLGGRAVNAPLSLIHISLAMHMLGSYGFGLIAMMYAFARMMGDVVDFQSWQVVLHYGLRPLTHNDRNGFQKIVSFSLFLDGISGALGCGLGIAISMFGMNALGWPTSIHHIGTIYCISILFMTTATPMGLLRLFDRYDLIAMQGTIATIIRLIGTASLFFVGASVSRLAGIWMLAEAAAWTMLFGCAILEMRKRGLLQGFAHRFCATLPDILTNRFGRDHQGIWRFAWATNFNSTLSLTFGHVGTLIVGSLLGPASAGYYRIASQVAAGIAKPVTLVQSTLYPEMARMWREQSTKRLYRMCIQIALVGGALGSLLLVVAFFAGRPLLDFMTGDAHSRALPVMLWLLAAEIVTVWGLPLEPLLFTTRKSGAAILARTMETIFFLPFLVLMIRWYGLGGVGPATLCATLILIGIQLVIVIASRHETAADQDAATC</sequence>
<evidence type="ECO:0000313" key="6">
    <source>
        <dbReference type="EMBL" id="AOX17222.1"/>
    </source>
</evidence>
<protein>
    <submittedName>
        <fullName evidence="6">Uncharacterized protein</fullName>
    </submittedName>
</protein>